<protein>
    <recommendedName>
        <fullName evidence="2">Replication termination factor 2</fullName>
    </recommendedName>
    <alternativeName>
        <fullName evidence="3">Replication termination factor 2 domain-containing protein 1</fullName>
    </alternativeName>
</protein>
<dbReference type="InterPro" id="IPR006735">
    <property type="entry name" value="Rtf2"/>
</dbReference>
<feature type="compositionally biased region" description="Basic residues" evidence="4">
    <location>
        <begin position="187"/>
        <end position="203"/>
    </location>
</feature>
<name>A0ABM0GUG2_SACKO</name>
<dbReference type="CDD" id="cd16653">
    <property type="entry name" value="RING-like_Rtf2"/>
    <property type="match status" value="1"/>
</dbReference>
<comment type="similarity">
    <text evidence="1">Belongs to the rtf2 family.</text>
</comment>
<accession>A0ABM0GUG2</accession>
<dbReference type="RefSeq" id="XP_002737586.1">
    <property type="nucleotide sequence ID" value="XM_002737540.2"/>
</dbReference>
<dbReference type="InterPro" id="IPR027799">
    <property type="entry name" value="Rtf2_RING-finger"/>
</dbReference>
<dbReference type="PANTHER" id="PTHR12775:SF0">
    <property type="entry name" value="REPLICATION TERMINATION FACTOR 2"/>
    <property type="match status" value="1"/>
</dbReference>
<organism evidence="5 6">
    <name type="scientific">Saccoglossus kowalevskii</name>
    <name type="common">Acorn worm</name>
    <dbReference type="NCBI Taxonomy" id="10224"/>
    <lineage>
        <taxon>Eukaryota</taxon>
        <taxon>Metazoa</taxon>
        <taxon>Hemichordata</taxon>
        <taxon>Enteropneusta</taxon>
        <taxon>Harrimaniidae</taxon>
        <taxon>Saccoglossus</taxon>
    </lineage>
</organism>
<evidence type="ECO:0000313" key="6">
    <source>
        <dbReference type="RefSeq" id="XP_002737586.1"/>
    </source>
</evidence>
<dbReference type="Pfam" id="PF04641">
    <property type="entry name" value="Rtf2"/>
    <property type="match status" value="1"/>
</dbReference>
<proteinExistence type="inferred from homology"/>
<gene>
    <name evidence="6" type="primary">LOC100370671</name>
</gene>
<dbReference type="PANTHER" id="PTHR12775">
    <property type="entry name" value="PROTEIN C20ORF43 HOMOLOG"/>
    <property type="match status" value="1"/>
</dbReference>
<evidence type="ECO:0000256" key="4">
    <source>
        <dbReference type="SAM" id="MobiDB-lite"/>
    </source>
</evidence>
<evidence type="ECO:0000256" key="3">
    <source>
        <dbReference type="ARBA" id="ARBA00030367"/>
    </source>
</evidence>
<feature type="compositionally biased region" description="Basic and acidic residues" evidence="4">
    <location>
        <begin position="264"/>
        <end position="273"/>
    </location>
</feature>
<reference evidence="6" key="1">
    <citation type="submission" date="2025-08" db="UniProtKB">
        <authorList>
            <consortium name="RefSeq"/>
        </authorList>
    </citation>
    <scope>IDENTIFICATION</scope>
    <source>
        <tissue evidence="6">Testes</tissue>
    </source>
</reference>
<keyword evidence="5" id="KW-1185">Reference proteome</keyword>
<feature type="compositionally biased region" description="Polar residues" evidence="4">
    <location>
        <begin position="206"/>
        <end position="238"/>
    </location>
</feature>
<feature type="compositionally biased region" description="Polar residues" evidence="4">
    <location>
        <begin position="246"/>
        <end position="258"/>
    </location>
</feature>
<evidence type="ECO:0000256" key="2">
    <source>
        <dbReference type="ARBA" id="ARBA00015157"/>
    </source>
</evidence>
<evidence type="ECO:0000313" key="5">
    <source>
        <dbReference type="Proteomes" id="UP000694865"/>
    </source>
</evidence>
<sequence length="299" mass="33000">MGCDGGTIPKRDELVRLKKKPEQKDKDMDLFVKWCLCTISQEPLNQPIVACELGRLYNKESILEYLLDKSICQNAQHIRGLKDVTVLNLTTNPVYGNDKVADKGDAYIDRQKSKYICPVSGLEMNGRHRFCFLPSCGCVFSERALKEVKSTVCNKCGGAYSKGDEIVLNGSDDDVAALTARMEDKRAKARAAKKAKKGGKHKLDKSSTSQDTPSTSNGPTSSKLPRTDQPGTSKSLTNGDDKPSKSKSVSTNGKSATVNGDGKISYDPKKSEAYKSLFVDPEKEKNKEKPHWVTFNPYY</sequence>
<feature type="region of interest" description="Disordered" evidence="4">
    <location>
        <begin position="187"/>
        <end position="299"/>
    </location>
</feature>
<dbReference type="Proteomes" id="UP000694865">
    <property type="component" value="Unplaced"/>
</dbReference>
<evidence type="ECO:0000256" key="1">
    <source>
        <dbReference type="ARBA" id="ARBA00009885"/>
    </source>
</evidence>
<feature type="compositionally biased region" description="Basic and acidic residues" evidence="4">
    <location>
        <begin position="280"/>
        <end position="291"/>
    </location>
</feature>
<dbReference type="GeneID" id="100370671"/>